<gene>
    <name evidence="2" type="ORF">PIIN_07594</name>
</gene>
<accession>G4TQP8</accession>
<protein>
    <submittedName>
        <fullName evidence="2">Uncharacterized protein</fullName>
    </submittedName>
</protein>
<feature type="compositionally biased region" description="Gly residues" evidence="1">
    <location>
        <begin position="203"/>
        <end position="212"/>
    </location>
</feature>
<feature type="compositionally biased region" description="Basic and acidic residues" evidence="1">
    <location>
        <begin position="69"/>
        <end position="80"/>
    </location>
</feature>
<feature type="compositionally biased region" description="Basic and acidic residues" evidence="1">
    <location>
        <begin position="108"/>
        <end position="125"/>
    </location>
</feature>
<dbReference type="EMBL" id="CAFZ01000241">
    <property type="protein sequence ID" value="CCA73641.1"/>
    <property type="molecule type" value="Genomic_DNA"/>
</dbReference>
<proteinExistence type="predicted"/>
<evidence type="ECO:0000256" key="1">
    <source>
        <dbReference type="SAM" id="MobiDB-lite"/>
    </source>
</evidence>
<feature type="region of interest" description="Disordered" evidence="1">
    <location>
        <begin position="187"/>
        <end position="212"/>
    </location>
</feature>
<evidence type="ECO:0000313" key="3">
    <source>
        <dbReference type="Proteomes" id="UP000007148"/>
    </source>
</evidence>
<dbReference type="eggNOG" id="ENOG502SB46">
    <property type="taxonomic scope" value="Eukaryota"/>
</dbReference>
<dbReference type="PANTHER" id="PTHR34693:SF1">
    <property type="entry name" value="PROTEIN PAR32"/>
    <property type="match status" value="1"/>
</dbReference>
<organism evidence="2 3">
    <name type="scientific">Serendipita indica (strain DSM 11827)</name>
    <name type="common">Root endophyte fungus</name>
    <name type="synonym">Piriformospora indica</name>
    <dbReference type="NCBI Taxonomy" id="1109443"/>
    <lineage>
        <taxon>Eukaryota</taxon>
        <taxon>Fungi</taxon>
        <taxon>Dikarya</taxon>
        <taxon>Basidiomycota</taxon>
        <taxon>Agaricomycotina</taxon>
        <taxon>Agaricomycetes</taxon>
        <taxon>Sebacinales</taxon>
        <taxon>Serendipitaceae</taxon>
        <taxon>Serendipita</taxon>
    </lineage>
</organism>
<dbReference type="Proteomes" id="UP000007148">
    <property type="component" value="Unassembled WGS sequence"/>
</dbReference>
<dbReference type="OrthoDB" id="2537432at2759"/>
<evidence type="ECO:0000313" key="2">
    <source>
        <dbReference type="EMBL" id="CCA73641.1"/>
    </source>
</evidence>
<feature type="region of interest" description="Disordered" evidence="1">
    <location>
        <begin position="1"/>
        <end position="142"/>
    </location>
</feature>
<dbReference type="STRING" id="1109443.G4TQP8"/>
<dbReference type="PANTHER" id="PTHR34693">
    <property type="entry name" value="PROTEIN PAR32"/>
    <property type="match status" value="1"/>
</dbReference>
<dbReference type="OMA" id="VILHQHH"/>
<reference evidence="2 3" key="1">
    <citation type="journal article" date="2011" name="PLoS Pathog.">
        <title>Endophytic Life Strategies Decoded by Genome and Transcriptome Analyses of the Mutualistic Root Symbiont Piriformospora indica.</title>
        <authorList>
            <person name="Zuccaro A."/>
            <person name="Lahrmann U."/>
            <person name="Guldener U."/>
            <person name="Langen G."/>
            <person name="Pfiffi S."/>
            <person name="Biedenkopf D."/>
            <person name="Wong P."/>
            <person name="Samans B."/>
            <person name="Grimm C."/>
            <person name="Basiewicz M."/>
            <person name="Murat C."/>
            <person name="Martin F."/>
            <person name="Kogel K.H."/>
        </authorList>
    </citation>
    <scope>NUCLEOTIDE SEQUENCE [LARGE SCALE GENOMIC DNA]</scope>
    <source>
        <strain evidence="2 3">DSM 11827</strain>
    </source>
</reference>
<dbReference type="HOGENOM" id="CLU_073637_0_0_1"/>
<dbReference type="Pfam" id="PF12223">
    <property type="entry name" value="DUF3602"/>
    <property type="match status" value="2"/>
</dbReference>
<comment type="caution">
    <text evidence="2">The sequence shown here is derived from an EMBL/GenBank/DDBJ whole genome shotgun (WGS) entry which is preliminary data.</text>
</comment>
<dbReference type="AlphaFoldDB" id="G4TQP8"/>
<name>G4TQP8_SERID</name>
<feature type="compositionally biased region" description="Basic and acidic residues" evidence="1">
    <location>
        <begin position="26"/>
        <end position="38"/>
    </location>
</feature>
<dbReference type="InterPro" id="IPR053203">
    <property type="entry name" value="Cisplatin_resist-associated"/>
</dbReference>
<keyword evidence="3" id="KW-1185">Reference proteome</keyword>
<dbReference type="InParanoid" id="G4TQP8"/>
<sequence>MSRSQSRGRENYVASGRGGAGNIRPASRDPAPRGKGPDDFSPSRGRELPSIGATVTHSGRGGAGNVRSPSRDPEEERKYAAEVAQYVKDHTDPNAPVSTGRGGYANIDRSRSRSKEPSRSKDVHRTPVHTYGHGGAGNIAPGAHEGHLAAVEEDEIKRHHHAGGIHSTGRGGGGNMTSAYASNKVDAAEAGAHHQSSGVVSSGRGGYGNMTQ</sequence>
<dbReference type="InterPro" id="IPR022024">
    <property type="entry name" value="DUF3602"/>
</dbReference>